<dbReference type="Gene3D" id="1.20.1600.10">
    <property type="entry name" value="Outer membrane efflux proteins (OEP)"/>
    <property type="match status" value="2"/>
</dbReference>
<keyword evidence="4" id="KW-0472">Membrane</keyword>
<comment type="subcellular location">
    <subcellularLocation>
        <location evidence="1">Cell outer membrane</location>
    </subcellularLocation>
</comment>
<evidence type="ECO:0000256" key="5">
    <source>
        <dbReference type="ARBA" id="ARBA00023237"/>
    </source>
</evidence>
<dbReference type="Proteomes" id="UP001516061">
    <property type="component" value="Unassembled WGS sequence"/>
</dbReference>
<evidence type="ECO:0000256" key="1">
    <source>
        <dbReference type="ARBA" id="ARBA00004442"/>
    </source>
</evidence>
<accession>A0ABX2G7U4</accession>
<organism evidence="6 7">
    <name type="scientific">Sphaerotilus uruguayifluvii</name>
    <dbReference type="NCBI Taxonomy" id="2735897"/>
    <lineage>
        <taxon>Bacteria</taxon>
        <taxon>Pseudomonadati</taxon>
        <taxon>Pseudomonadota</taxon>
        <taxon>Betaproteobacteria</taxon>
        <taxon>Burkholderiales</taxon>
        <taxon>Sphaerotilaceae</taxon>
        <taxon>Sphaerotilus</taxon>
    </lineage>
</organism>
<gene>
    <name evidence="6" type="ORF">HNQ01_004122</name>
</gene>
<evidence type="ECO:0000256" key="2">
    <source>
        <dbReference type="ARBA" id="ARBA00022452"/>
    </source>
</evidence>
<dbReference type="SUPFAM" id="SSF56954">
    <property type="entry name" value="Outer membrane efflux proteins (OEP)"/>
    <property type="match status" value="1"/>
</dbReference>
<sequence>MLLLLCGGGARAAAPLPSCGEDDRVVAASPGPVVVADAQPVLARLAREAVARSAEVASQIGSSRAYRQDQRQAEAGAAPQLALSGSAVWGRSRNDLYGSGDASQAALGLTLSAPLYDGGRVQAEAGYYRGLAEAGESGVLAVREQVALETLLGAIERRRQQRLLQVWDRQVGRMQCLVRQIGQIVELDRGRGSELVQAGKSLRQAELSRAETGAQLRQAEVRLQRLAGLPPAQAELPETLPAELPALQPLLDALVDVPEIRQLQRQAEALDRYAQALRAADAPQLRWQIGATQARQPALGSTNWNAGLVLNMTLADGGASEAGVQAAVERAEAARRQREARLEDRTRQLLTLHEAAQAAQARIGRFDALLADSEQLRRATFEQWARLGRRSLFDLISAETEHYQLLQGRVQAEHELLAALLQLRALGSGLLPWLAPELVPVTPMR</sequence>
<dbReference type="InterPro" id="IPR051906">
    <property type="entry name" value="TolC-like"/>
</dbReference>
<evidence type="ECO:0000256" key="4">
    <source>
        <dbReference type="ARBA" id="ARBA00023136"/>
    </source>
</evidence>
<keyword evidence="2" id="KW-1134">Transmembrane beta strand</keyword>
<reference evidence="6 7" key="1">
    <citation type="submission" date="2020-05" db="EMBL/GenBank/DDBJ databases">
        <title>Genomic Encyclopedia of Type Strains, Phase IV (KMG-V): Genome sequencing to study the core and pangenomes of soil and plant-associated prokaryotes.</title>
        <authorList>
            <person name="Whitman W."/>
        </authorList>
    </citation>
    <scope>NUCLEOTIDE SEQUENCE [LARGE SCALE GENOMIC DNA]</scope>
    <source>
        <strain evidence="6 7">C29</strain>
    </source>
</reference>
<name>A0ABX2G7U4_9BURK</name>
<dbReference type="EMBL" id="JABSNM010000027">
    <property type="protein sequence ID" value="NRT58354.1"/>
    <property type="molecule type" value="Genomic_DNA"/>
</dbReference>
<comment type="caution">
    <text evidence="6">The sequence shown here is derived from an EMBL/GenBank/DDBJ whole genome shotgun (WGS) entry which is preliminary data.</text>
</comment>
<keyword evidence="3" id="KW-0812">Transmembrane</keyword>
<dbReference type="PANTHER" id="PTHR30026">
    <property type="entry name" value="OUTER MEMBRANE PROTEIN TOLC"/>
    <property type="match status" value="1"/>
</dbReference>
<dbReference type="PANTHER" id="PTHR30026:SF22">
    <property type="entry name" value="OUTER MEMBRANE EFFLUX PROTEIN"/>
    <property type="match status" value="1"/>
</dbReference>
<protein>
    <submittedName>
        <fullName evidence="6">Adhesin transport system outer membrane protein</fullName>
    </submittedName>
</protein>
<keyword evidence="5" id="KW-0998">Cell outer membrane</keyword>
<proteinExistence type="predicted"/>
<evidence type="ECO:0000256" key="3">
    <source>
        <dbReference type="ARBA" id="ARBA00022692"/>
    </source>
</evidence>
<keyword evidence="7" id="KW-1185">Reference proteome</keyword>
<dbReference type="RefSeq" id="WP_173807378.1">
    <property type="nucleotide sequence ID" value="NZ_JABSNM010000027.1"/>
</dbReference>
<evidence type="ECO:0000313" key="6">
    <source>
        <dbReference type="EMBL" id="NRT58354.1"/>
    </source>
</evidence>
<evidence type="ECO:0000313" key="7">
    <source>
        <dbReference type="Proteomes" id="UP001516061"/>
    </source>
</evidence>